<dbReference type="EMBL" id="CP000542">
    <property type="protein sequence ID" value="ABM58372.1"/>
    <property type="molecule type" value="Genomic_DNA"/>
</dbReference>
<dbReference type="HOGENOM" id="CLU_006611_1_0_4"/>
<dbReference type="SUPFAM" id="SSF52540">
    <property type="entry name" value="P-loop containing nucleoside triphosphate hydrolases"/>
    <property type="match status" value="1"/>
</dbReference>
<dbReference type="eggNOG" id="COG0613">
    <property type="taxonomic scope" value="Bacteria"/>
</dbReference>
<feature type="domain" description="ATPase AAA-type core" evidence="2">
    <location>
        <begin position="773"/>
        <end position="872"/>
    </location>
</feature>
<dbReference type="SUPFAM" id="SSF89550">
    <property type="entry name" value="PHP domain-like"/>
    <property type="match status" value="1"/>
</dbReference>
<dbReference type="InterPro" id="IPR027417">
    <property type="entry name" value="P-loop_NTPase"/>
</dbReference>
<keyword evidence="4" id="KW-1185">Reference proteome</keyword>
<dbReference type="KEGG" id="vei:Veis_2629"/>
<dbReference type="GO" id="GO:0005524">
    <property type="term" value="F:ATP binding"/>
    <property type="evidence" value="ECO:0007669"/>
    <property type="project" value="InterPro"/>
</dbReference>
<dbReference type="Proteomes" id="UP000000374">
    <property type="component" value="Chromosome"/>
</dbReference>
<dbReference type="InterPro" id="IPR016195">
    <property type="entry name" value="Pol/histidinol_Pase-like"/>
</dbReference>
<name>A1WL65_VEREI</name>
<evidence type="ECO:0000259" key="2">
    <source>
        <dbReference type="Pfam" id="PF13304"/>
    </source>
</evidence>
<dbReference type="AlphaFoldDB" id="A1WL65"/>
<gene>
    <name evidence="3" type="ordered locus">Veis_2629</name>
</gene>
<evidence type="ECO:0000313" key="3">
    <source>
        <dbReference type="EMBL" id="ABM58372.1"/>
    </source>
</evidence>
<dbReference type="InterPro" id="IPR054787">
    <property type="entry name" value="TrlF_ATPase"/>
</dbReference>
<dbReference type="InterPro" id="IPR003959">
    <property type="entry name" value="ATPase_AAA_core"/>
</dbReference>
<dbReference type="eggNOG" id="COG1196">
    <property type="taxonomic scope" value="Bacteria"/>
</dbReference>
<accession>A1WL65</accession>
<dbReference type="Gene3D" id="3.40.50.300">
    <property type="entry name" value="P-loop containing nucleotide triphosphate hydrolases"/>
    <property type="match status" value="2"/>
</dbReference>
<dbReference type="Pfam" id="PF13304">
    <property type="entry name" value="AAA_21"/>
    <property type="match status" value="1"/>
</dbReference>
<dbReference type="GO" id="GO:0004534">
    <property type="term" value="F:5'-3' RNA exonuclease activity"/>
    <property type="evidence" value="ECO:0007669"/>
    <property type="project" value="TreeGrafter"/>
</dbReference>
<dbReference type="OrthoDB" id="9791620at2"/>
<dbReference type="GO" id="GO:0035312">
    <property type="term" value="F:5'-3' DNA exonuclease activity"/>
    <property type="evidence" value="ECO:0007669"/>
    <property type="project" value="TreeGrafter"/>
</dbReference>
<dbReference type="InterPro" id="IPR052018">
    <property type="entry name" value="PHP_domain"/>
</dbReference>
<dbReference type="RefSeq" id="WP_011810373.1">
    <property type="nucleotide sequence ID" value="NC_008786.1"/>
</dbReference>
<proteinExistence type="predicted"/>
<evidence type="ECO:0000313" key="4">
    <source>
        <dbReference type="Proteomes" id="UP000000374"/>
    </source>
</evidence>
<protein>
    <submittedName>
        <fullName evidence="3">PHP N-terminal domain protein</fullName>
    </submittedName>
</protein>
<dbReference type="GeneID" id="76461143"/>
<reference evidence="4" key="1">
    <citation type="submission" date="2006-12" db="EMBL/GenBank/DDBJ databases">
        <title>Complete sequence of chromosome 1 of Verminephrobacter eiseniae EF01-2.</title>
        <authorList>
            <person name="Copeland A."/>
            <person name="Lucas S."/>
            <person name="Lapidus A."/>
            <person name="Barry K."/>
            <person name="Detter J.C."/>
            <person name="Glavina del Rio T."/>
            <person name="Dalin E."/>
            <person name="Tice H."/>
            <person name="Pitluck S."/>
            <person name="Chertkov O."/>
            <person name="Brettin T."/>
            <person name="Bruce D."/>
            <person name="Han C."/>
            <person name="Tapia R."/>
            <person name="Gilna P."/>
            <person name="Schmutz J."/>
            <person name="Larimer F."/>
            <person name="Land M."/>
            <person name="Hauser L."/>
            <person name="Kyrpides N."/>
            <person name="Kim E."/>
            <person name="Stahl D."/>
            <person name="Richardson P."/>
        </authorList>
    </citation>
    <scope>NUCLEOTIDE SEQUENCE [LARGE SCALE GENOMIC DNA]</scope>
    <source>
        <strain evidence="4">EF01-2</strain>
    </source>
</reference>
<organism evidence="3 4">
    <name type="scientific">Verminephrobacter eiseniae (strain EF01-2)</name>
    <dbReference type="NCBI Taxonomy" id="391735"/>
    <lineage>
        <taxon>Bacteria</taxon>
        <taxon>Pseudomonadati</taxon>
        <taxon>Pseudomonadota</taxon>
        <taxon>Betaproteobacteria</taxon>
        <taxon>Burkholderiales</taxon>
        <taxon>Comamonadaceae</taxon>
        <taxon>Verminephrobacter</taxon>
    </lineage>
</organism>
<dbReference type="PANTHER" id="PTHR42924">
    <property type="entry name" value="EXONUCLEASE"/>
    <property type="match status" value="1"/>
</dbReference>
<dbReference type="PANTHER" id="PTHR42924:SF3">
    <property type="entry name" value="POLYMERASE_HISTIDINOL PHOSPHATASE N-TERMINAL DOMAIN-CONTAINING PROTEIN"/>
    <property type="match status" value="1"/>
</dbReference>
<dbReference type="Gene3D" id="3.20.20.140">
    <property type="entry name" value="Metal-dependent hydrolases"/>
    <property type="match status" value="1"/>
</dbReference>
<sequence length="929" mass="102824">MTTTKWPYPGSRWWKFDFHTHTPASHDTPWHRGGLVLSAEDWLLRYMAAEIDCVAVTDHNSGAWVDTLKIAYAQMKAQPPAGFRELTLFPGVEISVQGGVHVLAIFDPAVTTSDIDTLLGAVGYQGTKGDSDAVTSRGIAEVIQAILTAGAVPIPAHADKDKGLLQCKPNTKQSEVDANTLRQAMGVEGLLAVEWGNGNTPWPQCVATDEPRLAKVLGSDCHSFQSAQAPGSAYTWVKMASPTLEGLRLALLDGNGVSIRRSDEGAFDPFKLPAHIITGVEIENARYMGNGQVARLDCSPFFNAVVGGRGTGKSTVVHGLRLAAGRVQELTALGQDSEPRAHFDEFRKVATGRDGKGALRAETVIRLEWQHDDDRLRLSWSANGQGAEVQEWRNGQWQQSPSQSVNAARFPLRIFSQGQIAALAGSGRQTLLAIIDEAGNVEPLKQVLEEARRTFFTQRARLRELDGKLAGQAEVERRLDEAGKKLAALSQADHATVLRAYAQAQHQEREVSNLFEQLRDGAQRIAALPEQIVLDDWPGQHFTEQDADLLAWRKDADAQVEQVRAGLQEQARKLDALIETLQKDARHAQWKARAQAARQAHAALQQQFAAQGVSDPQAFARLTQEKQQLETQHKALQKMKSDRQELAKQIEAQQKLLAEKRQSITQARQSFIRSALTNNTQVRIAVAPFGFGPRQIERELRELIDVTDNRFEDDILKVENGEPSGGMAFTLARADDAGKVAAVTAAKQQLLGVLGGGAPDDLALGGHFRNYLQRKREKPEFADHVLAWFPEDDLRIEYRRDEAWHPISRGSQGQRSAALLAFLLAFGEEPIVLDQPEDDLDNHLIYDLIVRQIRENKLRRQLIVVTHNPNVVVNGDAELVHLMGFGRGQCFVQQSGALQESKVRREVCRVMEGGHEAFSRRWKRLGTEV</sequence>
<feature type="coiled-coil region" evidence="1">
    <location>
        <begin position="564"/>
        <end position="670"/>
    </location>
</feature>
<dbReference type="NCBIfam" id="NF045780">
    <property type="entry name" value="TrlF_fam_ATP"/>
    <property type="match status" value="1"/>
</dbReference>
<dbReference type="GO" id="GO:0016887">
    <property type="term" value="F:ATP hydrolysis activity"/>
    <property type="evidence" value="ECO:0007669"/>
    <property type="project" value="InterPro"/>
</dbReference>
<evidence type="ECO:0000256" key="1">
    <source>
        <dbReference type="SAM" id="Coils"/>
    </source>
</evidence>
<dbReference type="STRING" id="391735.Veis_2629"/>
<keyword evidence="1" id="KW-0175">Coiled coil</keyword>